<name>A0ABU1MVA6_9CAUL</name>
<gene>
    <name evidence="16" type="ORF">J2800_000847</name>
</gene>
<dbReference type="SUPFAM" id="SSF56935">
    <property type="entry name" value="Porins"/>
    <property type="match status" value="1"/>
</dbReference>
<keyword evidence="17" id="KW-1185">Reference proteome</keyword>
<feature type="chain" id="PRO_5045803374" evidence="13">
    <location>
        <begin position="33"/>
        <end position="726"/>
    </location>
</feature>
<keyword evidence="4" id="KW-0410">Iron transport</keyword>
<dbReference type="Proteomes" id="UP001262754">
    <property type="component" value="Unassembled WGS sequence"/>
</dbReference>
<evidence type="ECO:0000256" key="5">
    <source>
        <dbReference type="ARBA" id="ARBA00022692"/>
    </source>
</evidence>
<evidence type="ECO:0000256" key="13">
    <source>
        <dbReference type="SAM" id="SignalP"/>
    </source>
</evidence>
<dbReference type="InterPro" id="IPR036942">
    <property type="entry name" value="Beta-barrel_TonB_sf"/>
</dbReference>
<keyword evidence="5 11" id="KW-0812">Transmembrane</keyword>
<dbReference type="PANTHER" id="PTHR32552">
    <property type="entry name" value="FERRICHROME IRON RECEPTOR-RELATED"/>
    <property type="match status" value="1"/>
</dbReference>
<reference evidence="16 17" key="1">
    <citation type="submission" date="2023-07" db="EMBL/GenBank/DDBJ databases">
        <title>Sorghum-associated microbial communities from plants grown in Nebraska, USA.</title>
        <authorList>
            <person name="Schachtman D."/>
        </authorList>
    </citation>
    <scope>NUCLEOTIDE SEQUENCE [LARGE SCALE GENOMIC DNA]</scope>
    <source>
        <strain evidence="16 17">DS2154</strain>
    </source>
</reference>
<dbReference type="Pfam" id="PF07715">
    <property type="entry name" value="Plug"/>
    <property type="match status" value="1"/>
</dbReference>
<dbReference type="PANTHER" id="PTHR32552:SF81">
    <property type="entry name" value="TONB-DEPENDENT OUTER MEMBRANE RECEPTOR"/>
    <property type="match status" value="1"/>
</dbReference>
<feature type="signal peptide" evidence="13">
    <location>
        <begin position="1"/>
        <end position="32"/>
    </location>
</feature>
<evidence type="ECO:0000256" key="3">
    <source>
        <dbReference type="ARBA" id="ARBA00022452"/>
    </source>
</evidence>
<keyword evidence="9 11" id="KW-0472">Membrane</keyword>
<dbReference type="Pfam" id="PF00593">
    <property type="entry name" value="TonB_dep_Rec_b-barrel"/>
    <property type="match status" value="1"/>
</dbReference>
<dbReference type="PROSITE" id="PS52016">
    <property type="entry name" value="TONB_DEPENDENT_REC_3"/>
    <property type="match status" value="1"/>
</dbReference>
<dbReference type="InterPro" id="IPR000531">
    <property type="entry name" value="Beta-barrel_TonB"/>
</dbReference>
<protein>
    <submittedName>
        <fullName evidence="16">Outer membrane receptor protein involved in Fe transport</fullName>
    </submittedName>
</protein>
<keyword evidence="10 11" id="KW-0998">Cell outer membrane</keyword>
<keyword evidence="3 11" id="KW-1134">Transmembrane beta strand</keyword>
<keyword evidence="7" id="KW-0406">Ion transport</keyword>
<proteinExistence type="inferred from homology"/>
<accession>A0ABU1MVA6</accession>
<evidence type="ECO:0000259" key="15">
    <source>
        <dbReference type="Pfam" id="PF07715"/>
    </source>
</evidence>
<evidence type="ECO:0000259" key="14">
    <source>
        <dbReference type="Pfam" id="PF00593"/>
    </source>
</evidence>
<evidence type="ECO:0000256" key="6">
    <source>
        <dbReference type="ARBA" id="ARBA00023004"/>
    </source>
</evidence>
<evidence type="ECO:0000313" key="16">
    <source>
        <dbReference type="EMBL" id="MDR6530123.1"/>
    </source>
</evidence>
<feature type="domain" description="TonB-dependent receptor-like beta-barrel" evidence="14">
    <location>
        <begin position="280"/>
        <end position="668"/>
    </location>
</feature>
<dbReference type="RefSeq" id="WP_310029389.1">
    <property type="nucleotide sequence ID" value="NZ_JAVDRL010000002.1"/>
</dbReference>
<evidence type="ECO:0000256" key="8">
    <source>
        <dbReference type="ARBA" id="ARBA00023077"/>
    </source>
</evidence>
<comment type="subcellular location">
    <subcellularLocation>
        <location evidence="1 11">Cell outer membrane</location>
        <topology evidence="1 11">Multi-pass membrane protein</topology>
    </subcellularLocation>
</comment>
<evidence type="ECO:0000313" key="17">
    <source>
        <dbReference type="Proteomes" id="UP001262754"/>
    </source>
</evidence>
<dbReference type="Gene3D" id="2.40.170.20">
    <property type="entry name" value="TonB-dependent receptor, beta-barrel domain"/>
    <property type="match status" value="1"/>
</dbReference>
<evidence type="ECO:0000256" key="9">
    <source>
        <dbReference type="ARBA" id="ARBA00023136"/>
    </source>
</evidence>
<keyword evidence="2 11" id="KW-0813">Transport</keyword>
<dbReference type="InterPro" id="IPR012910">
    <property type="entry name" value="Plug_dom"/>
</dbReference>
<comment type="similarity">
    <text evidence="11 12">Belongs to the TonB-dependent receptor family.</text>
</comment>
<dbReference type="EMBL" id="JAVDRL010000002">
    <property type="protein sequence ID" value="MDR6530123.1"/>
    <property type="molecule type" value="Genomic_DNA"/>
</dbReference>
<comment type="caution">
    <text evidence="16">The sequence shown here is derived from an EMBL/GenBank/DDBJ whole genome shotgun (WGS) entry which is preliminary data.</text>
</comment>
<evidence type="ECO:0000256" key="1">
    <source>
        <dbReference type="ARBA" id="ARBA00004571"/>
    </source>
</evidence>
<evidence type="ECO:0000256" key="11">
    <source>
        <dbReference type="PROSITE-ProRule" id="PRU01360"/>
    </source>
</evidence>
<keyword evidence="8 12" id="KW-0798">TonB box</keyword>
<keyword evidence="6" id="KW-0408">Iron</keyword>
<sequence length="726" mass="78339">MTTANTLRSRLHRGAALTALVLAVGAAAPAFAQDTGSVTLDDVIVTAQKRSENIQEVPVSVATMGGEKLDALFAGGEDVLALSSRVPGLFVESSNGRAAPRFYIRGLGNTDFDLAASQPVSVIMDDVVMENVVLKSTPIFDVEQVEVLRGPQGTLFGRNTTAGIVKFDSVKPSQVFKANGTVTYGSYGSWTAEGGVGGPLVEGKLAGRIAVLGQHRDNYIDNTFTNVKDALGGYNEYAIRGQLLWTPTENLSVLLNAHNRTLDGTAAIFRANILTKGSNKINGNFDRDAVFYNGGANNPQKYDGNGESIKVDYDFGGVTLTSISAYETTNGYSRGDIDGGVAGTGPGFIPFDSDTRDGIDDLDQYTQEVRLASDTEGPLSWQFGGYYFKSDFLVTTDAGFNKATLNHKNTAWAGFGQVAYQVNDKLKLTGGARYTDDKKTMTVVGSTAPEVSVSDSKVSWDLSAFYDVTDDFSLYARAAHGFRGPTIQGRDIVFFSPASVAKSETIQSYEVGFKSELLDRRIRFNGAAFTYEEKNPQFSAIGGATNGTLLVNADKGQAYGVEFDGEFKVTENLLLTAGYSYNHTKIKDKDLAVAVCAQCTVTDPLNASGQALVDGNPFPNAPKYVLNFTARYSYPIGDGELFAYTDWFRQGYTNVFLYQSKEFYSKGDFEGGLKLGYAKRDGAYEIAAFARNITNEVNLRGAIDFNNLTGFVNEPRIVGISISAKR</sequence>
<evidence type="ECO:0000256" key="7">
    <source>
        <dbReference type="ARBA" id="ARBA00023065"/>
    </source>
</evidence>
<keyword evidence="16" id="KW-0675">Receptor</keyword>
<feature type="domain" description="TonB-dependent receptor plug" evidence="15">
    <location>
        <begin position="54"/>
        <end position="164"/>
    </location>
</feature>
<evidence type="ECO:0000256" key="10">
    <source>
        <dbReference type="ARBA" id="ARBA00023237"/>
    </source>
</evidence>
<evidence type="ECO:0000256" key="4">
    <source>
        <dbReference type="ARBA" id="ARBA00022496"/>
    </source>
</evidence>
<keyword evidence="13" id="KW-0732">Signal</keyword>
<dbReference type="InterPro" id="IPR039426">
    <property type="entry name" value="TonB-dep_rcpt-like"/>
</dbReference>
<evidence type="ECO:0000256" key="2">
    <source>
        <dbReference type="ARBA" id="ARBA00022448"/>
    </source>
</evidence>
<organism evidence="16 17">
    <name type="scientific">Caulobacter rhizosphaerae</name>
    <dbReference type="NCBI Taxonomy" id="2010972"/>
    <lineage>
        <taxon>Bacteria</taxon>
        <taxon>Pseudomonadati</taxon>
        <taxon>Pseudomonadota</taxon>
        <taxon>Alphaproteobacteria</taxon>
        <taxon>Caulobacterales</taxon>
        <taxon>Caulobacteraceae</taxon>
        <taxon>Caulobacter</taxon>
    </lineage>
</organism>
<evidence type="ECO:0000256" key="12">
    <source>
        <dbReference type="RuleBase" id="RU003357"/>
    </source>
</evidence>